<dbReference type="EC" id="3.2.2.31" evidence="4 14"/>
<dbReference type="SUPFAM" id="SSF48150">
    <property type="entry name" value="DNA-glycosylase"/>
    <property type="match status" value="1"/>
</dbReference>
<dbReference type="GO" id="GO:0035485">
    <property type="term" value="F:adenine/guanine mispair binding"/>
    <property type="evidence" value="ECO:0007669"/>
    <property type="project" value="TreeGrafter"/>
</dbReference>
<comment type="function">
    <text evidence="2">Adenine glycosylase active on G-A mispairs. MutY also corrects error-prone DNA synthesis past GO lesions which are due to the oxidatively damaged form of guanine: 7,8-dihydro-8-oxoguanine (8-oxo-dGTP).</text>
</comment>
<evidence type="ECO:0000256" key="10">
    <source>
        <dbReference type="ARBA" id="ARBA00023004"/>
    </source>
</evidence>
<evidence type="ECO:0000256" key="14">
    <source>
        <dbReference type="RuleBase" id="RU365096"/>
    </source>
</evidence>
<evidence type="ECO:0000256" key="7">
    <source>
        <dbReference type="ARBA" id="ARBA00022723"/>
    </source>
</evidence>
<dbReference type="GO" id="GO:0000701">
    <property type="term" value="F:purine-specific mismatch base pair DNA N-glycosylase activity"/>
    <property type="evidence" value="ECO:0007669"/>
    <property type="project" value="UniProtKB-EC"/>
</dbReference>
<evidence type="ECO:0000256" key="6">
    <source>
        <dbReference type="ARBA" id="ARBA00022485"/>
    </source>
</evidence>
<comment type="cofactor">
    <cofactor evidence="14">
        <name>[4Fe-4S] cluster</name>
        <dbReference type="ChEBI" id="CHEBI:49883"/>
    </cofactor>
    <text evidence="14">Binds 1 [4Fe-4S] cluster.</text>
</comment>
<dbReference type="InterPro" id="IPR044298">
    <property type="entry name" value="MIG/MutY"/>
</dbReference>
<evidence type="ECO:0000259" key="16">
    <source>
        <dbReference type="SMART" id="SM00478"/>
    </source>
</evidence>
<dbReference type="PANTHER" id="PTHR42944:SF1">
    <property type="entry name" value="ADENINE DNA GLYCOSYLASE"/>
    <property type="match status" value="1"/>
</dbReference>
<dbReference type="NCBIfam" id="TIGR01084">
    <property type="entry name" value="mutY"/>
    <property type="match status" value="1"/>
</dbReference>
<dbReference type="PROSITE" id="PS01155">
    <property type="entry name" value="ENDONUCLEASE_III_2"/>
    <property type="match status" value="1"/>
</dbReference>
<evidence type="ECO:0000256" key="12">
    <source>
        <dbReference type="ARBA" id="ARBA00023204"/>
    </source>
</evidence>
<dbReference type="InterPro" id="IPR003265">
    <property type="entry name" value="HhH-GPD_domain"/>
</dbReference>
<comment type="similarity">
    <text evidence="3 14">Belongs to the Nth/MutY family.</text>
</comment>
<name>A0A7W9TPY9_CASDE</name>
<evidence type="ECO:0000256" key="11">
    <source>
        <dbReference type="ARBA" id="ARBA00023014"/>
    </source>
</evidence>
<comment type="catalytic activity">
    <reaction evidence="1 14">
        <text>Hydrolyzes free adenine bases from 7,8-dihydro-8-oxoguanine:adenine mismatched double-stranded DNA, leaving an apurinic site.</text>
        <dbReference type="EC" id="3.2.2.31"/>
    </reaction>
</comment>
<accession>A0A7W9TPY9</accession>
<dbReference type="GO" id="GO:0006284">
    <property type="term" value="P:base-excision repair"/>
    <property type="evidence" value="ECO:0007669"/>
    <property type="project" value="UniProtKB-UniRule"/>
</dbReference>
<evidence type="ECO:0000313" key="18">
    <source>
        <dbReference type="Proteomes" id="UP000541136"/>
    </source>
</evidence>
<dbReference type="PANTHER" id="PTHR42944">
    <property type="entry name" value="ADENINE DNA GLYCOSYLASE"/>
    <property type="match status" value="1"/>
</dbReference>
<reference evidence="17 18" key="1">
    <citation type="submission" date="2020-08" db="EMBL/GenBank/DDBJ databases">
        <title>Genomic Encyclopedia of Type Strains, Phase IV (KMG-IV): sequencing the most valuable type-strain genomes for metagenomic binning, comparative biology and taxonomic classification.</title>
        <authorList>
            <person name="Goeker M."/>
        </authorList>
    </citation>
    <scope>NUCLEOTIDE SEQUENCE [LARGE SCALE GENOMIC DNA]</scope>
    <source>
        <strain evidence="17 18">DSM 12141</strain>
    </source>
</reference>
<sequence>MARRTATAPRPDASVPPARPAGASADAASRIAAWQRRAGRHGLPWQHTRDPYRIWLSEIMLQQTQAATVVPYYERFLALFPTVVDLADAPQDAVLRAWAGLGYYARARNLHRCAQALRDGHGGRFPATAAELARLPGIGPSTAAAIAAFAYGERAPILDGNVRRVLARYFAVEGDPAAARTAQRLWDHARALLDAAPAGLDMAAYTQGQMDLGATICTRTRPDCARCPLAPDCQARIQGRQDELPAPRTRRAQPLRHCWMLIAECEGRVLLERRPDAGLWGGLWTLPQFESAEALAAARDALPAGEAPQALAAFDHVFTHFRLRIQPCRLRLAGAAPAPDGADRAWAPLAQLDAYGMPAPVARLLAGLYADTPPPR</sequence>
<dbReference type="EMBL" id="JACHIB010000016">
    <property type="protein sequence ID" value="MBB6084669.1"/>
    <property type="molecule type" value="Genomic_DNA"/>
</dbReference>
<protein>
    <recommendedName>
        <fullName evidence="5 14">Adenine DNA glycosylase</fullName>
        <ecNumber evidence="4 14">3.2.2.31</ecNumber>
    </recommendedName>
</protein>
<dbReference type="FunFam" id="1.10.340.30:FF:000002">
    <property type="entry name" value="Adenine DNA glycosylase"/>
    <property type="match status" value="1"/>
</dbReference>
<dbReference type="InterPro" id="IPR000445">
    <property type="entry name" value="HhH_motif"/>
</dbReference>
<dbReference type="InterPro" id="IPR004036">
    <property type="entry name" value="Endonuclease-III-like_CS2"/>
</dbReference>
<keyword evidence="10 14" id="KW-0408">Iron</keyword>
<evidence type="ECO:0000256" key="15">
    <source>
        <dbReference type="SAM" id="MobiDB-lite"/>
    </source>
</evidence>
<dbReference type="GO" id="GO:0051539">
    <property type="term" value="F:4 iron, 4 sulfur cluster binding"/>
    <property type="evidence" value="ECO:0007669"/>
    <property type="project" value="UniProtKB-UniRule"/>
</dbReference>
<evidence type="ECO:0000256" key="13">
    <source>
        <dbReference type="ARBA" id="ARBA00023295"/>
    </source>
</evidence>
<dbReference type="GO" id="GO:0046872">
    <property type="term" value="F:metal ion binding"/>
    <property type="evidence" value="ECO:0007669"/>
    <property type="project" value="UniProtKB-UniRule"/>
</dbReference>
<evidence type="ECO:0000256" key="9">
    <source>
        <dbReference type="ARBA" id="ARBA00022801"/>
    </source>
</evidence>
<gene>
    <name evidence="17" type="ORF">HNR28_002716</name>
</gene>
<evidence type="ECO:0000256" key="5">
    <source>
        <dbReference type="ARBA" id="ARBA00022023"/>
    </source>
</evidence>
<feature type="domain" description="HhH-GPD" evidence="16">
    <location>
        <begin position="60"/>
        <end position="215"/>
    </location>
</feature>
<dbReference type="Pfam" id="PF14815">
    <property type="entry name" value="NUDIX_4"/>
    <property type="match status" value="1"/>
</dbReference>
<evidence type="ECO:0000313" key="17">
    <source>
        <dbReference type="EMBL" id="MBB6084669.1"/>
    </source>
</evidence>
<proteinExistence type="inferred from homology"/>
<dbReference type="GO" id="GO:0032357">
    <property type="term" value="F:oxidized purine DNA binding"/>
    <property type="evidence" value="ECO:0007669"/>
    <property type="project" value="TreeGrafter"/>
</dbReference>
<dbReference type="InterPro" id="IPR023170">
    <property type="entry name" value="HhH_base_excis_C"/>
</dbReference>
<dbReference type="Pfam" id="PF00633">
    <property type="entry name" value="HHH"/>
    <property type="match status" value="1"/>
</dbReference>
<dbReference type="Gene3D" id="3.90.79.10">
    <property type="entry name" value="Nucleoside Triphosphate Pyrophosphohydrolase"/>
    <property type="match status" value="1"/>
</dbReference>
<dbReference type="InterPro" id="IPR005760">
    <property type="entry name" value="A/G_AdeGlyc_MutY"/>
</dbReference>
<keyword evidence="9 17" id="KW-0378">Hydrolase</keyword>
<dbReference type="GO" id="GO:0006298">
    <property type="term" value="P:mismatch repair"/>
    <property type="evidence" value="ECO:0007669"/>
    <property type="project" value="TreeGrafter"/>
</dbReference>
<organism evidence="17 18">
    <name type="scientific">Castellaniella defragrans</name>
    <name type="common">Alcaligenes defragrans</name>
    <dbReference type="NCBI Taxonomy" id="75697"/>
    <lineage>
        <taxon>Bacteria</taxon>
        <taxon>Pseudomonadati</taxon>
        <taxon>Pseudomonadota</taxon>
        <taxon>Betaproteobacteria</taxon>
        <taxon>Burkholderiales</taxon>
        <taxon>Alcaligenaceae</taxon>
        <taxon>Castellaniella</taxon>
    </lineage>
</organism>
<evidence type="ECO:0000256" key="3">
    <source>
        <dbReference type="ARBA" id="ARBA00008343"/>
    </source>
</evidence>
<keyword evidence="12" id="KW-0234">DNA repair</keyword>
<keyword evidence="13 14" id="KW-0326">Glycosidase</keyword>
<dbReference type="RefSeq" id="WP_184142952.1">
    <property type="nucleotide sequence ID" value="NZ_JACHIB010000016.1"/>
</dbReference>
<keyword evidence="6" id="KW-0004">4Fe-4S</keyword>
<evidence type="ECO:0000256" key="4">
    <source>
        <dbReference type="ARBA" id="ARBA00012045"/>
    </source>
</evidence>
<evidence type="ECO:0000256" key="2">
    <source>
        <dbReference type="ARBA" id="ARBA00002933"/>
    </source>
</evidence>
<dbReference type="Proteomes" id="UP000541136">
    <property type="component" value="Unassembled WGS sequence"/>
</dbReference>
<keyword evidence="8 14" id="KW-0227">DNA damage</keyword>
<dbReference type="Gene3D" id="1.10.340.30">
    <property type="entry name" value="Hypothetical protein, domain 2"/>
    <property type="match status" value="1"/>
</dbReference>
<comment type="caution">
    <text evidence="17">The sequence shown here is derived from an EMBL/GenBank/DDBJ whole genome shotgun (WGS) entry which is preliminary data.</text>
</comment>
<dbReference type="InterPro" id="IPR011257">
    <property type="entry name" value="DNA_glycosylase"/>
</dbReference>
<keyword evidence="7" id="KW-0479">Metal-binding</keyword>
<dbReference type="GO" id="GO:0034039">
    <property type="term" value="F:8-oxo-7,8-dihydroguanine DNA N-glycosylase activity"/>
    <property type="evidence" value="ECO:0007669"/>
    <property type="project" value="TreeGrafter"/>
</dbReference>
<feature type="compositionally biased region" description="Low complexity" evidence="15">
    <location>
        <begin position="1"/>
        <end position="11"/>
    </location>
</feature>
<dbReference type="AlphaFoldDB" id="A0A7W9TPY9"/>
<dbReference type="SUPFAM" id="SSF55811">
    <property type="entry name" value="Nudix"/>
    <property type="match status" value="1"/>
</dbReference>
<feature type="region of interest" description="Disordered" evidence="15">
    <location>
        <begin position="1"/>
        <end position="26"/>
    </location>
</feature>
<dbReference type="InterPro" id="IPR015797">
    <property type="entry name" value="NUDIX_hydrolase-like_dom_sf"/>
</dbReference>
<dbReference type="Pfam" id="PF00730">
    <property type="entry name" value="HhH-GPD"/>
    <property type="match status" value="1"/>
</dbReference>
<dbReference type="Gene3D" id="1.10.1670.10">
    <property type="entry name" value="Helix-hairpin-Helix base-excision DNA repair enzymes (C-terminal)"/>
    <property type="match status" value="1"/>
</dbReference>
<dbReference type="SMART" id="SM00478">
    <property type="entry name" value="ENDO3c"/>
    <property type="match status" value="1"/>
</dbReference>
<evidence type="ECO:0000256" key="8">
    <source>
        <dbReference type="ARBA" id="ARBA00022763"/>
    </source>
</evidence>
<dbReference type="CDD" id="cd00056">
    <property type="entry name" value="ENDO3c"/>
    <property type="match status" value="1"/>
</dbReference>
<dbReference type="InterPro" id="IPR029119">
    <property type="entry name" value="MutY_C"/>
</dbReference>
<dbReference type="CDD" id="cd03431">
    <property type="entry name" value="NUDIX_DNA_Glycosylase_C-MutY"/>
    <property type="match status" value="1"/>
</dbReference>
<evidence type="ECO:0000256" key="1">
    <source>
        <dbReference type="ARBA" id="ARBA00000843"/>
    </source>
</evidence>
<keyword evidence="11" id="KW-0411">Iron-sulfur</keyword>